<sequence>MSESDGSDADDREYAVVLDVLAHGRSDADEPQYRRSPVAYAVAEDTFALYEMTLDDDADITIGDRVAIRPALAPGIDRGRQIDYDRLTDGAKSELEYVVEEIVDANEGRFVDFFNEAQPVSLRLHQLNIVPGIGDKLRDSILDQRKRRPFDSFEQLEDRVDGLHDPKGTIVDRIIEEIREGDDLKYQLFARS</sequence>
<proteinExistence type="predicted"/>
<gene>
    <name evidence="2" type="ORF">HLASA_1649</name>
    <name evidence="1" type="ORF">HLASF_1662</name>
</gene>
<dbReference type="InterPro" id="IPR007003">
    <property type="entry name" value="DUF655"/>
</dbReference>
<dbReference type="Pfam" id="PF04919">
    <property type="entry name" value="DUF655"/>
    <property type="match status" value="1"/>
</dbReference>
<dbReference type="STRING" id="1604004.HLASA_1649"/>
<dbReference type="PANTHER" id="PTHR40734">
    <property type="entry name" value="TRNA-SPECIFIC ADENOSINE DEAMINASE-RELATED"/>
    <property type="match status" value="1"/>
</dbReference>
<reference evidence="1 4" key="1">
    <citation type="journal article" date="2015" name="ISME J.">
        <title>Elemental sulfur and acetate can support life of a novel strictly anaerobic haloarchaeon.</title>
        <authorList>
            <person name="Sorokin D.Y."/>
            <person name="Kublanov I.V."/>
            <person name="Gavrilov S.N."/>
            <person name="Rojo D."/>
            <person name="Roman P."/>
            <person name="Golyshin P.N."/>
            <person name="Slepak V.Z."/>
            <person name="Smedile F."/>
            <person name="Ferrer M."/>
            <person name="Messina E."/>
            <person name="La Cono V."/>
            <person name="Yakimov M.M."/>
        </authorList>
    </citation>
    <scope>NUCLEOTIDE SEQUENCE [LARGE SCALE GENOMIC DNA]</scope>
    <source>
        <strain evidence="1 4">HSR2</strain>
    </source>
</reference>
<dbReference type="KEGG" id="hsu:HLASF_1662"/>
<dbReference type="HOGENOM" id="CLU_076814_1_0_2"/>
<dbReference type="GeneID" id="26010985"/>
<dbReference type="Gene3D" id="2.40.50.140">
    <property type="entry name" value="Nucleic acid-binding proteins"/>
    <property type="match status" value="1"/>
</dbReference>
<keyword evidence="4" id="KW-1185">Reference proteome</keyword>
<dbReference type="PANTHER" id="PTHR40734:SF1">
    <property type="entry name" value="DNA-BINDING PROTEIN"/>
    <property type="match status" value="1"/>
</dbReference>
<dbReference type="Proteomes" id="UP000060390">
    <property type="component" value="Chromosome"/>
</dbReference>
<reference evidence="3" key="2">
    <citation type="submission" date="2015-05" db="EMBL/GenBank/DDBJ databases">
        <title>Complete genome sequence of Halanaeroarchaeum sulfurireducens type strain M27-SA2, a sulfate-reducer haloarchaeon from marine anoxic lake Medee.</title>
        <authorList>
            <person name="Messina E."/>
            <person name="Kublanov I.V."/>
            <person name="Toshchakov S."/>
            <person name="Arcadi E."/>
            <person name="La Spada G."/>
            <person name="La Cono V."/>
            <person name="Yakimov M.M."/>
        </authorList>
    </citation>
    <scope>NUCLEOTIDE SEQUENCE [LARGE SCALE GENOMIC DNA]</scope>
    <source>
        <strain evidence="3">M27-SA2</strain>
    </source>
</reference>
<organism evidence="1 4">
    <name type="scientific">Halanaeroarchaeum sulfurireducens</name>
    <dbReference type="NCBI Taxonomy" id="1604004"/>
    <lineage>
        <taxon>Archaea</taxon>
        <taxon>Methanobacteriati</taxon>
        <taxon>Methanobacteriota</taxon>
        <taxon>Stenosarchaea group</taxon>
        <taxon>Halobacteria</taxon>
        <taxon>Halobacteriales</taxon>
        <taxon>Halobacteriaceae</taxon>
        <taxon>Halanaeroarchaeum</taxon>
    </lineage>
</organism>
<dbReference type="RefSeq" id="WP_050048824.1">
    <property type="nucleotide sequence ID" value="NZ_CP008874.1"/>
</dbReference>
<accession>A0A0F7PFT1</accession>
<dbReference type="KEGG" id="hsf:HLASA_1649"/>
<name>A0A0F7PFT1_9EURY</name>
<dbReference type="OrthoDB" id="7902at2157"/>
<protein>
    <submittedName>
        <fullName evidence="1">Adenosine deaminase</fullName>
    </submittedName>
</protein>
<evidence type="ECO:0000313" key="4">
    <source>
        <dbReference type="Proteomes" id="UP000069906"/>
    </source>
</evidence>
<reference evidence="2 3" key="3">
    <citation type="journal article" date="2016" name="Stand. Genomic Sci.">
        <title>Complete genome sequence of 'Halanaeroarchaeum sulfurireducens' M27-SA2, a sulfur-reducing and acetate-oxidizing haloarchaeon from the deep-sea hypersaline anoxic lake Medee.</title>
        <authorList>
            <person name="Messina E."/>
            <person name="Sorokin D.Y."/>
            <person name="Kublanov I.V."/>
            <person name="Toshchakov S."/>
            <person name="Lopatina A."/>
            <person name="Arcadi E."/>
            <person name="Smedile F."/>
            <person name="La Spada G."/>
            <person name="La Cono V."/>
            <person name="Yakimov M.M."/>
        </authorList>
    </citation>
    <scope>NUCLEOTIDE SEQUENCE [LARGE SCALE GENOMIC DNA]</scope>
    <source>
        <strain evidence="2 3">M27-SA2</strain>
    </source>
</reference>
<evidence type="ECO:0000313" key="2">
    <source>
        <dbReference type="EMBL" id="ALG82532.1"/>
    </source>
</evidence>
<dbReference type="InterPro" id="IPR012340">
    <property type="entry name" value="NA-bd_OB-fold"/>
</dbReference>
<dbReference type="AlphaFoldDB" id="A0A0F7PFT1"/>
<evidence type="ECO:0000313" key="1">
    <source>
        <dbReference type="EMBL" id="AKH98138.1"/>
    </source>
</evidence>
<dbReference type="Proteomes" id="UP000069906">
    <property type="component" value="Chromosome"/>
</dbReference>
<dbReference type="SUPFAM" id="SSF160975">
    <property type="entry name" value="AF1531-like"/>
    <property type="match status" value="1"/>
</dbReference>
<evidence type="ECO:0000313" key="3">
    <source>
        <dbReference type="Proteomes" id="UP000060390"/>
    </source>
</evidence>
<dbReference type="Gene3D" id="1.10.150.280">
    <property type="entry name" value="AF1531-like domain"/>
    <property type="match status" value="1"/>
</dbReference>
<dbReference type="EMBL" id="CP008874">
    <property type="protein sequence ID" value="AKH98138.1"/>
    <property type="molecule type" value="Genomic_DNA"/>
</dbReference>
<dbReference type="EMBL" id="CP011564">
    <property type="protein sequence ID" value="ALG82532.1"/>
    <property type="molecule type" value="Genomic_DNA"/>
</dbReference>